<dbReference type="Pfam" id="PF04851">
    <property type="entry name" value="ResIII"/>
    <property type="match status" value="1"/>
</dbReference>
<evidence type="ECO:0000256" key="2">
    <source>
        <dbReference type="SAM" id="MobiDB-lite"/>
    </source>
</evidence>
<feature type="coiled-coil region" evidence="1">
    <location>
        <begin position="145"/>
        <end position="214"/>
    </location>
</feature>
<dbReference type="GO" id="GO:0009307">
    <property type="term" value="P:DNA restriction-modification system"/>
    <property type="evidence" value="ECO:0007669"/>
    <property type="project" value="UniProtKB-KW"/>
</dbReference>
<dbReference type="EMBL" id="JMIB01000017">
    <property type="protein sequence ID" value="KDM91868.1"/>
    <property type="molecule type" value="Genomic_DNA"/>
</dbReference>
<keyword evidence="1" id="KW-0175">Coiled coil</keyword>
<dbReference type="Gene3D" id="3.40.50.300">
    <property type="entry name" value="P-loop containing nucleotide triphosphate hydrolases"/>
    <property type="match status" value="2"/>
</dbReference>
<evidence type="ECO:0000313" key="4">
    <source>
        <dbReference type="EMBL" id="KDM91868.1"/>
    </source>
</evidence>
<dbReference type="GO" id="GO:0009035">
    <property type="term" value="F:type I site-specific deoxyribonuclease activity"/>
    <property type="evidence" value="ECO:0007669"/>
    <property type="project" value="UniProtKB-EC"/>
</dbReference>
<dbReference type="InterPro" id="IPR006935">
    <property type="entry name" value="Helicase/UvrB_N"/>
</dbReference>
<comment type="caution">
    <text evidence="4">The sequence shown here is derived from an EMBL/GenBank/DDBJ whole genome shotgun (WGS) entry which is preliminary data.</text>
</comment>
<dbReference type="InterPro" id="IPR007409">
    <property type="entry name" value="Restrct_endonuc_type1_HsdR_N"/>
</dbReference>
<dbReference type="GO" id="GO:0004386">
    <property type="term" value="F:helicase activity"/>
    <property type="evidence" value="ECO:0007669"/>
    <property type="project" value="UniProtKB-KW"/>
</dbReference>
<feature type="region of interest" description="Disordered" evidence="2">
    <location>
        <begin position="231"/>
        <end position="254"/>
    </location>
</feature>
<dbReference type="REBASE" id="89700">
    <property type="entry name" value="PhaS2753ORF9070P"/>
</dbReference>
<feature type="domain" description="Helicase ATP-binding" evidence="3">
    <location>
        <begin position="380"/>
        <end position="532"/>
    </location>
</feature>
<dbReference type="OrthoDB" id="9804086at2"/>
<dbReference type="CDD" id="cd18799">
    <property type="entry name" value="SF2_C_EcoAI-like"/>
    <property type="match status" value="1"/>
</dbReference>
<dbReference type="AlphaFoldDB" id="A0A066RWU7"/>
<dbReference type="Pfam" id="PF13643">
    <property type="entry name" value="DUF4145"/>
    <property type="match status" value="1"/>
</dbReference>
<dbReference type="PROSITE" id="PS51192">
    <property type="entry name" value="HELICASE_ATP_BIND_1"/>
    <property type="match status" value="1"/>
</dbReference>
<organism evidence="4 5">
    <name type="scientific">Photobacterium galatheae</name>
    <dbReference type="NCBI Taxonomy" id="1654360"/>
    <lineage>
        <taxon>Bacteria</taxon>
        <taxon>Pseudomonadati</taxon>
        <taxon>Pseudomonadota</taxon>
        <taxon>Gammaproteobacteria</taxon>
        <taxon>Vibrionales</taxon>
        <taxon>Vibrionaceae</taxon>
        <taxon>Photobacterium</taxon>
    </lineage>
</organism>
<evidence type="ECO:0000256" key="1">
    <source>
        <dbReference type="SAM" id="Coils"/>
    </source>
</evidence>
<keyword evidence="4" id="KW-0547">Nucleotide-binding</keyword>
<dbReference type="GO" id="GO:0005524">
    <property type="term" value="F:ATP binding"/>
    <property type="evidence" value="ECO:0007669"/>
    <property type="project" value="UniProtKB-KW"/>
</dbReference>
<keyword evidence="5" id="KW-1185">Reference proteome</keyword>
<dbReference type="GO" id="GO:0003677">
    <property type="term" value="F:DNA binding"/>
    <property type="evidence" value="ECO:0007669"/>
    <property type="project" value="UniProtKB-KW"/>
</dbReference>
<protein>
    <submittedName>
        <fullName evidence="4">DEAD/DEAH box helicase</fullName>
    </submittedName>
</protein>
<dbReference type="CDD" id="cd18032">
    <property type="entry name" value="DEXHc_RE_I_III_res"/>
    <property type="match status" value="1"/>
</dbReference>
<dbReference type="SUPFAM" id="SSF52540">
    <property type="entry name" value="P-loop containing nucleoside triphosphate hydrolases"/>
    <property type="match status" value="2"/>
</dbReference>
<dbReference type="Pfam" id="PF04313">
    <property type="entry name" value="HSDR_N"/>
    <property type="match status" value="1"/>
</dbReference>
<dbReference type="SMART" id="SM00487">
    <property type="entry name" value="DEXDc"/>
    <property type="match status" value="1"/>
</dbReference>
<dbReference type="InterPro" id="IPR013670">
    <property type="entry name" value="EcoEI_R_C_dom"/>
</dbReference>
<evidence type="ECO:0000313" key="5">
    <source>
        <dbReference type="Proteomes" id="UP000027192"/>
    </source>
</evidence>
<dbReference type="GO" id="GO:0005829">
    <property type="term" value="C:cytosol"/>
    <property type="evidence" value="ECO:0007669"/>
    <property type="project" value="TreeGrafter"/>
</dbReference>
<dbReference type="Proteomes" id="UP000027192">
    <property type="component" value="Unassembled WGS sequence"/>
</dbReference>
<dbReference type="RefSeq" id="WP_036751443.1">
    <property type="nucleotide sequence ID" value="NZ_JAGSGC010000001.1"/>
</dbReference>
<keyword evidence="4" id="KW-0067">ATP-binding</keyword>
<dbReference type="InterPro" id="IPR014001">
    <property type="entry name" value="Helicase_ATP-bd"/>
</dbReference>
<reference evidence="4 5" key="1">
    <citation type="submission" date="2014-04" db="EMBL/GenBank/DDBJ databases">
        <title>Draft genome sequence of Photobacterium halotolerans S2753: a solonamide, ngercheumicin and holomycin producer.</title>
        <authorList>
            <person name="Machado H.R."/>
            <person name="Gram L."/>
        </authorList>
    </citation>
    <scope>NUCLEOTIDE SEQUENCE [LARGE SCALE GENOMIC DNA]</scope>
    <source>
        <strain evidence="4 5">S2753</strain>
    </source>
</reference>
<name>A0A066RWU7_9GAMM</name>
<dbReference type="InterPro" id="IPR027417">
    <property type="entry name" value="P-loop_NTPase"/>
</dbReference>
<dbReference type="InterPro" id="IPR025285">
    <property type="entry name" value="DUF4145"/>
</dbReference>
<dbReference type="InterPro" id="IPR050742">
    <property type="entry name" value="Helicase_Restrict-Modif_Enz"/>
</dbReference>
<evidence type="ECO:0000259" key="3">
    <source>
        <dbReference type="PROSITE" id="PS51192"/>
    </source>
</evidence>
<keyword evidence="4" id="KW-0347">Helicase</keyword>
<dbReference type="STRING" id="1654360.EA58_09065"/>
<sequence>MTTTTSLNFEMLRHKWPEVADLGALAERYVYNDPETSLVKQRNMIELIVRWLYREERLPQGYRPNLFDLIKGDAFTSVIPAAVVEKLDILRQYGNKAAHGEKCHRKQSVWLLQECWLISSWLYVRYDNGNQSECGVFQTPPVEAVDTSADALKKKQQELDKALHELKVAEEKQISILRELQFEKEKADEFKARLEQARQKNEQAVNLLDMNEAETRSRLIDARLRDANWDVSEDGSNTAEVSQEEATLEQPTKTGNGRADYVLWDDCHKPLAVIEAKSTQVDAEMGRYQAKLYADWLEKEYGQRPVIFYTNGYDIYIWDDHPAHGYPPRRLFGFYSKESLQHLIQQRATKKDLLATPIDTAIAGGGTRLYQLESIRRVAETFSNKKRGALIVQATGTGKTRVSIAMTKMLLDARWVKRVLFLCDRKELRKQARNAFNEFINDPICVVGSSDKETQKTARVFIATYPGMMNIMEKFDVGYFDLIVADESHRSIYNIYGDLFKYYDSLQVGLTATPVEMVSRSTCQLFKCEYKMPTAEYSLEKAIEDDHLVPYEVVAHTTKFLREGIHKENLTDEQIAQLEDDGIDPNTLDFDAKAINKQIYNKPTNAAIIRNLMENGIKDKDGQLPGKSIVFARNHKHAMLLQEVFNEQYPQFAGKFCQVIDNYDPRAEQLIDDFKGEGTNHELTIAISVDMLDTGIDVPEVVNLVFAKPLKSKVKFWQMIGRGTRLCKDLFGSGKDKEKFRIFDHWGVFEYFEQEPPEFEPNVVKSLAQKRFECWIELGKFAQKRFAKDALEKVTLLLRSQMDALNERSISVQEKWKEKARLSDAKLLRQFSPKTQQDLEDAMAPLMQWVDVRGQGDAMRFDMDIIEAQKALYDNPENLLKAYHVVSDKVGKLPPYLGQVQQHGELINQLRDQSWWLDVTFEQLEHARITLRDIMHLMGKELAEPPRPPVYTNIAEDEAEYRTEIRSTNLKSVDFKLYRKQVQGALEPLFETNPVLVKIRKGEPVTDVEIDELRKLVIVQNPNIDIKVLKDFYPQATAGLDKILRTLVGMDSQAVAERFTDFAAEHHLNSTQMRFLDLLKNHIRDFGTVEMKQLFEQPFTAINSDGVTGVFPNMEQVVALKNIVDSLTVQTGKSAL</sequence>
<dbReference type="PANTHER" id="PTHR47396">
    <property type="entry name" value="TYPE I RESTRICTION ENZYME ECOKI R PROTEIN"/>
    <property type="match status" value="1"/>
</dbReference>
<accession>A0A066RWU7</accession>
<dbReference type="Pfam" id="PF08463">
    <property type="entry name" value="EcoEI_R_C"/>
    <property type="match status" value="1"/>
</dbReference>
<proteinExistence type="predicted"/>
<dbReference type="PANTHER" id="PTHR47396:SF1">
    <property type="entry name" value="ATP-DEPENDENT HELICASE IRC3-RELATED"/>
    <property type="match status" value="1"/>
</dbReference>
<dbReference type="Gene3D" id="3.90.1570.30">
    <property type="match status" value="1"/>
</dbReference>
<gene>
    <name evidence="4" type="ORF">EA58_09065</name>
</gene>
<keyword evidence="4" id="KW-0378">Hydrolase</keyword>